<dbReference type="KEGG" id="aten:116288701"/>
<dbReference type="AlphaFoldDB" id="A0A6P8H4V6"/>
<dbReference type="InParanoid" id="A0A6P8H4V6"/>
<dbReference type="SUPFAM" id="SSF109732">
    <property type="entry name" value="HBS1-like domain"/>
    <property type="match status" value="1"/>
</dbReference>
<keyword evidence="3" id="KW-1185">Reference proteome</keyword>
<dbReference type="Gene3D" id="3.30.710.10">
    <property type="entry name" value="Potassium Channel Kv1.1, Chain A"/>
    <property type="match status" value="2"/>
</dbReference>
<dbReference type="CDD" id="cd18186">
    <property type="entry name" value="BTB_POZ_ZBTB_KLHL-like"/>
    <property type="match status" value="2"/>
</dbReference>
<dbReference type="InterPro" id="IPR000210">
    <property type="entry name" value="BTB/POZ_dom"/>
</dbReference>
<organism evidence="3 4">
    <name type="scientific">Actinia tenebrosa</name>
    <name type="common">Australian red waratah sea anemone</name>
    <dbReference type="NCBI Taxonomy" id="6105"/>
    <lineage>
        <taxon>Eukaryota</taxon>
        <taxon>Metazoa</taxon>
        <taxon>Cnidaria</taxon>
        <taxon>Anthozoa</taxon>
        <taxon>Hexacorallia</taxon>
        <taxon>Actiniaria</taxon>
        <taxon>Actiniidae</taxon>
        <taxon>Actinia</taxon>
    </lineage>
</organism>
<evidence type="ECO:0000313" key="4">
    <source>
        <dbReference type="RefSeq" id="XP_031551379.1"/>
    </source>
</evidence>
<dbReference type="GeneID" id="116288701"/>
<dbReference type="SMART" id="SM00225">
    <property type="entry name" value="BTB"/>
    <property type="match status" value="2"/>
</dbReference>
<dbReference type="CDD" id="cd14733">
    <property type="entry name" value="BACK"/>
    <property type="match status" value="1"/>
</dbReference>
<dbReference type="Proteomes" id="UP000515163">
    <property type="component" value="Unplaced"/>
</dbReference>
<dbReference type="InterPro" id="IPR011333">
    <property type="entry name" value="SKP1/BTB/POZ_sf"/>
</dbReference>
<dbReference type="OrthoDB" id="684045at2759"/>
<evidence type="ECO:0000256" key="1">
    <source>
        <dbReference type="SAM" id="MobiDB-lite"/>
    </source>
</evidence>
<evidence type="ECO:0000313" key="3">
    <source>
        <dbReference type="Proteomes" id="UP000515163"/>
    </source>
</evidence>
<dbReference type="PROSITE" id="PS50097">
    <property type="entry name" value="BTB"/>
    <property type="match status" value="2"/>
</dbReference>
<gene>
    <name evidence="4" type="primary">LOC116288701</name>
</gene>
<protein>
    <submittedName>
        <fullName evidence="4">Uncharacterized protein LOC116288701</fullName>
    </submittedName>
</protein>
<feature type="region of interest" description="Disordered" evidence="1">
    <location>
        <begin position="544"/>
        <end position="570"/>
    </location>
</feature>
<dbReference type="SUPFAM" id="SSF54695">
    <property type="entry name" value="POZ domain"/>
    <property type="match status" value="2"/>
</dbReference>
<feature type="domain" description="BTB" evidence="2">
    <location>
        <begin position="654"/>
        <end position="710"/>
    </location>
</feature>
<dbReference type="Pfam" id="PF00651">
    <property type="entry name" value="BTB"/>
    <property type="match status" value="2"/>
</dbReference>
<name>A0A6P8H4V6_ACTTE</name>
<feature type="compositionally biased region" description="Low complexity" evidence="1">
    <location>
        <begin position="561"/>
        <end position="570"/>
    </location>
</feature>
<feature type="domain" description="BTB" evidence="2">
    <location>
        <begin position="139"/>
        <end position="198"/>
    </location>
</feature>
<proteinExistence type="predicted"/>
<dbReference type="PANTHER" id="PTHR24413">
    <property type="entry name" value="SPECKLE-TYPE POZ PROTEIN"/>
    <property type="match status" value="1"/>
</dbReference>
<dbReference type="InterPro" id="IPR037189">
    <property type="entry name" value="HBS1-like_N_sf"/>
</dbReference>
<reference evidence="4" key="1">
    <citation type="submission" date="2025-08" db="UniProtKB">
        <authorList>
            <consortium name="RefSeq"/>
        </authorList>
    </citation>
    <scope>IDENTIFICATION</scope>
    <source>
        <tissue evidence="4">Tentacle</tissue>
    </source>
</reference>
<evidence type="ECO:0000259" key="2">
    <source>
        <dbReference type="PROSITE" id="PS50097"/>
    </source>
</evidence>
<dbReference type="Gene3D" id="6.10.250.3030">
    <property type="match status" value="1"/>
</dbReference>
<accession>A0A6P8H4V6</accession>
<dbReference type="Gene3D" id="1.10.8.10">
    <property type="entry name" value="DNA helicase RuvA subunit, C-terminal domain"/>
    <property type="match status" value="1"/>
</dbReference>
<sequence length="888" mass="101244">MPRKNKFVDLNLLGTWQIICCESSDGTHENIKGVEFTLDEGDDVTWGPTQELQSKNDQESFPLLTCQTFEIVANKNEIHFYLPDTGHWIEFKVSFSGDQLVLTSGRNLKLNCNKILEERMLQAATKFSLLNALKEGYFSDLTLSASNGEKFAVHKTILSCLCPNEDWDTIPPFIQDLPPNVLRVILHYLYTGTLVEEQEEVTIRETLKAVESVTCLGPLVKMCEDYLKATAAIHKINTLVNDLEQAIDSITSIISSVHSPDMSTVQPQQLLAASKAVAQQVAIAIAKFVLLCDVFSQRKNELTRKERHKIIESIRNRLPGIVSKVHSLLLVCGEVLVKYLLTEARQQEVVTYLIPEIENFWKVISDTITDAQKTLDEIVEQEDDEQKKKRHSAFGNKLSRTFKNVIHLRELNILKKIQEEARSTFVFVLQKREDFSAMNPERKVTAVIKAIDFLTDEIDGVYLPSLEKFPNMFETDLKFKACKSLFKVGTARVSWLLERVQQNQSALQPSINHMCQLVNHESFNRAMKDLKLMESLPQGCASTQLCPPPVPKQKPRNCMKSDSTSSDSTIDSQLPTEVAKLLVSGKYADMTFIVGDSTSKDKTTNNKDTLEHLSCQACADTERKPGDDNLLKWKTCEVKENESLNETEENVVKFKAHRVILAARCTFFKCALLSGMKESIDRTILVPSTNPHLFHKFLESLYSGTINTNCMSIDQLVEMMMLTDMYEVDHMKEACEMSLCACISDDTVLYLLSMADRYNATQLKSKCLDFMTNPEIYMESEEFNKLSPELQQEVKQHLENLKIKEKLKSKELESSKRPNLEELTRRHLFEQYSQQGHHETKIEKCMQELTEILGVSIPRRDLLRITLAADCDVNRALNFYFSWQSSEI</sequence>
<dbReference type="RefSeq" id="XP_031551379.1">
    <property type="nucleotide sequence ID" value="XM_031695519.1"/>
</dbReference>